<dbReference type="Proteomes" id="UP001163046">
    <property type="component" value="Unassembled WGS sequence"/>
</dbReference>
<comment type="caution">
    <text evidence="1">The sequence shown here is derived from an EMBL/GenBank/DDBJ whole genome shotgun (WGS) entry which is preliminary data.</text>
</comment>
<dbReference type="AlphaFoldDB" id="A0A9X0CH11"/>
<proteinExistence type="predicted"/>
<name>A0A9X0CH11_9CNID</name>
<evidence type="ECO:0000313" key="1">
    <source>
        <dbReference type="EMBL" id="KAJ7336487.1"/>
    </source>
</evidence>
<gene>
    <name evidence="1" type="ORF">OS493_011688</name>
</gene>
<dbReference type="EMBL" id="MU827782">
    <property type="protein sequence ID" value="KAJ7336487.1"/>
    <property type="molecule type" value="Genomic_DNA"/>
</dbReference>
<evidence type="ECO:0000313" key="2">
    <source>
        <dbReference type="Proteomes" id="UP001163046"/>
    </source>
</evidence>
<sequence length="111" mass="12676">MSFCSHQLMEMLAVKSEKTALLLTTLGEAEQHDRMQGPQAGRFLLGRAQFELPTIFSIPKQPVKTASHNMRIHAHKVPWDWLNHPVGAVWYQPHDPVLVRVMFDCPAKYQG</sequence>
<keyword evidence="2" id="KW-1185">Reference proteome</keyword>
<accession>A0A9X0CH11</accession>
<reference evidence="1" key="1">
    <citation type="submission" date="2023-01" db="EMBL/GenBank/DDBJ databases">
        <title>Genome assembly of the deep-sea coral Lophelia pertusa.</title>
        <authorList>
            <person name="Herrera S."/>
            <person name="Cordes E."/>
        </authorList>
    </citation>
    <scope>NUCLEOTIDE SEQUENCE</scope>
    <source>
        <strain evidence="1">USNM1676648</strain>
        <tissue evidence="1">Polyp</tissue>
    </source>
</reference>
<protein>
    <submittedName>
        <fullName evidence="1">Uncharacterized protein</fullName>
    </submittedName>
</protein>
<organism evidence="1 2">
    <name type="scientific">Desmophyllum pertusum</name>
    <dbReference type="NCBI Taxonomy" id="174260"/>
    <lineage>
        <taxon>Eukaryota</taxon>
        <taxon>Metazoa</taxon>
        <taxon>Cnidaria</taxon>
        <taxon>Anthozoa</taxon>
        <taxon>Hexacorallia</taxon>
        <taxon>Scleractinia</taxon>
        <taxon>Caryophylliina</taxon>
        <taxon>Caryophylliidae</taxon>
        <taxon>Desmophyllum</taxon>
    </lineage>
</organism>